<dbReference type="Gene3D" id="2.30.180.10">
    <property type="entry name" value="FAS1 domain"/>
    <property type="match status" value="4"/>
</dbReference>
<keyword evidence="5" id="KW-1185">Reference proteome</keyword>
<dbReference type="EMBL" id="VVIM01000006">
    <property type="protein sequence ID" value="KAB0797332.1"/>
    <property type="molecule type" value="Genomic_DNA"/>
</dbReference>
<accession>A0A5N4AJ08</accession>
<organism evidence="4 5">
    <name type="scientific">Photinus pyralis</name>
    <name type="common">Common eastern firefly</name>
    <name type="synonym">Lampyris pyralis</name>
    <dbReference type="NCBI Taxonomy" id="7054"/>
    <lineage>
        <taxon>Eukaryota</taxon>
        <taxon>Metazoa</taxon>
        <taxon>Ecdysozoa</taxon>
        <taxon>Arthropoda</taxon>
        <taxon>Hexapoda</taxon>
        <taxon>Insecta</taxon>
        <taxon>Pterygota</taxon>
        <taxon>Neoptera</taxon>
        <taxon>Endopterygota</taxon>
        <taxon>Coleoptera</taxon>
        <taxon>Polyphaga</taxon>
        <taxon>Elateriformia</taxon>
        <taxon>Elateroidea</taxon>
        <taxon>Lampyridae</taxon>
        <taxon>Lampyrinae</taxon>
        <taxon>Photinus</taxon>
    </lineage>
</organism>
<feature type="domain" description="FAS1" evidence="3">
    <location>
        <begin position="672"/>
        <end position="808"/>
    </location>
</feature>
<feature type="domain" description="FAS1" evidence="3">
    <location>
        <begin position="527"/>
        <end position="668"/>
    </location>
</feature>
<name>A0A5N4AJ08_PHOPY</name>
<reference evidence="4 5" key="1">
    <citation type="journal article" date="2018" name="Elife">
        <title>Firefly genomes illuminate parallel origins of bioluminescence in beetles.</title>
        <authorList>
            <person name="Fallon T.R."/>
            <person name="Lower S.E."/>
            <person name="Chang C.H."/>
            <person name="Bessho-Uehara M."/>
            <person name="Martin G.J."/>
            <person name="Bewick A.J."/>
            <person name="Behringer M."/>
            <person name="Debat H.J."/>
            <person name="Wong I."/>
            <person name="Day J.C."/>
            <person name="Suvorov A."/>
            <person name="Silva C.J."/>
            <person name="Stanger-Hall K.F."/>
            <person name="Hall D.W."/>
            <person name="Schmitz R.J."/>
            <person name="Nelson D.R."/>
            <person name="Lewis S.M."/>
            <person name="Shigenobu S."/>
            <person name="Bybee S.M."/>
            <person name="Larracuente A.M."/>
            <person name="Oba Y."/>
            <person name="Weng J.K."/>
        </authorList>
    </citation>
    <scope>NUCLEOTIDE SEQUENCE [LARGE SCALE GENOMIC DNA]</scope>
    <source>
        <strain evidence="4">1611_PpyrPB1</strain>
        <tissue evidence="4">Whole body</tissue>
    </source>
</reference>
<evidence type="ECO:0000256" key="2">
    <source>
        <dbReference type="SAM" id="SignalP"/>
    </source>
</evidence>
<dbReference type="FunCoup" id="A0A5N4AJ08">
    <property type="interactions" value="45"/>
</dbReference>
<dbReference type="AlphaFoldDB" id="A0A5N4AJ08"/>
<dbReference type="PANTHER" id="PTHR10900:SF77">
    <property type="entry name" value="FI19380P1"/>
    <property type="match status" value="1"/>
</dbReference>
<evidence type="ECO:0000256" key="1">
    <source>
        <dbReference type="SAM" id="MobiDB-lite"/>
    </source>
</evidence>
<evidence type="ECO:0000313" key="5">
    <source>
        <dbReference type="Proteomes" id="UP000327044"/>
    </source>
</evidence>
<feature type="compositionally biased region" description="Basic and acidic residues" evidence="1">
    <location>
        <begin position="51"/>
        <end position="83"/>
    </location>
</feature>
<evidence type="ECO:0000259" key="3">
    <source>
        <dbReference type="PROSITE" id="PS50213"/>
    </source>
</evidence>
<feature type="region of interest" description="Disordered" evidence="1">
    <location>
        <begin position="51"/>
        <end position="92"/>
    </location>
</feature>
<dbReference type="PROSITE" id="PS50213">
    <property type="entry name" value="FAS1"/>
    <property type="match status" value="4"/>
</dbReference>
<dbReference type="GO" id="GO:0050839">
    <property type="term" value="F:cell adhesion molecule binding"/>
    <property type="evidence" value="ECO:0007669"/>
    <property type="project" value="TreeGrafter"/>
</dbReference>
<feature type="chain" id="PRO_5024372831" description="FAS1 domain-containing protein" evidence="2">
    <location>
        <begin position="18"/>
        <end position="825"/>
    </location>
</feature>
<evidence type="ECO:0000313" key="4">
    <source>
        <dbReference type="EMBL" id="KAB0797332.1"/>
    </source>
</evidence>
<dbReference type="GO" id="GO:0007155">
    <property type="term" value="P:cell adhesion"/>
    <property type="evidence" value="ECO:0007669"/>
    <property type="project" value="TreeGrafter"/>
</dbReference>
<dbReference type="InParanoid" id="A0A5N4AJ08"/>
<feature type="domain" description="FAS1" evidence="3">
    <location>
        <begin position="242"/>
        <end position="387"/>
    </location>
</feature>
<dbReference type="SUPFAM" id="SSF82153">
    <property type="entry name" value="FAS1 domain"/>
    <property type="match status" value="4"/>
</dbReference>
<feature type="signal peptide" evidence="2">
    <location>
        <begin position="1"/>
        <end position="17"/>
    </location>
</feature>
<dbReference type="InterPro" id="IPR050904">
    <property type="entry name" value="Adhesion/Biosynth-related"/>
</dbReference>
<dbReference type="Proteomes" id="UP000327044">
    <property type="component" value="Unassembled WGS sequence"/>
</dbReference>
<sequence length="825" mass="92355">MLTRSLLVCVLFTIGHCYFEDYGNVPENPFSPSQWNLRLFPELYASESKKEFSAEDRSIEDSEEREQLGPDYKDPVKPKDEPTKLSPAPYNPSVIPGGVVDVDAGGIGLPDGFPDFPDTFGFSSSFGNRNPDNFFGLGGFFRPFSEQKRWWKGENVCIEREETVDDEEEEEDTKQNESDIVKAANFFSTSISLSNCHESPSKYECVTKINNHGVVKTFVVRYKCCYGFKRSDDSSGCTKQVKLSPLLTTIEDVGGKELTSMIRSTGLEDKFNSENLTVLVPTDDSMIEFADKMVEMNQVPDAVRRRRQVKNPVSSKNLVLNHAIPGFIDLSELNNEDLLSSAYDSKIRFNFYPTRDYGKMLTANCVKVRKGDNLATNGIVHVVDGVLGPVTEDILSMIEEHPQLSTFRRVLKNSNLEKNIKPDGHYTIFAPTNDAFGKLPPLMVEKLLNGDACTATIIKHHIVAHTVCSSAIIGNATTHSVDGQLLNLQRRDDDVLLFESNAKIVKTDIMGTNGVIHLIDTLVVPESALYISQSLKNENFTKFQALLDQVGLTDELDSMKNITVFAPSDAAFENPKALKYIESLQENKEKLKEMVMYHVVEGHLESCDMNNNVMLKTKQNENSVRLNLYSTLPIFSNIINRATVNCARLTGYDEKSCGSVIHEVNNILIPPSRNLWDEIKNDEKYSTLSQILKGTDLETVLKDEKVSLTVLIPTNDAFSKLDPDDLKELMEDKKKAVQLLKNHILTEVLCCSGVSRQGWGFDTLIRTLNHQHQSVSRHGEQIRIGGASVLECDDLATNGVIHTINKVLLPQQTRSPGFGFFLFDI</sequence>
<protein>
    <recommendedName>
        <fullName evidence="3">FAS1 domain-containing protein</fullName>
    </recommendedName>
</protein>
<proteinExistence type="predicted"/>
<dbReference type="FunFam" id="2.30.180.10:FF:000032">
    <property type="entry name" value="Fasciclin domain-containing protein, putative"/>
    <property type="match status" value="2"/>
</dbReference>
<dbReference type="OrthoDB" id="286301at2759"/>
<dbReference type="InterPro" id="IPR036378">
    <property type="entry name" value="FAS1_dom_sf"/>
</dbReference>
<dbReference type="SMART" id="SM00554">
    <property type="entry name" value="FAS1"/>
    <property type="match status" value="4"/>
</dbReference>
<comment type="caution">
    <text evidence="4">The sequence shown here is derived from an EMBL/GenBank/DDBJ whole genome shotgun (WGS) entry which is preliminary data.</text>
</comment>
<dbReference type="Pfam" id="PF02469">
    <property type="entry name" value="Fasciclin"/>
    <property type="match status" value="4"/>
</dbReference>
<feature type="domain" description="FAS1" evidence="3">
    <location>
        <begin position="391"/>
        <end position="523"/>
    </location>
</feature>
<keyword evidence="2" id="KW-0732">Signal</keyword>
<dbReference type="InterPro" id="IPR000782">
    <property type="entry name" value="FAS1_domain"/>
</dbReference>
<dbReference type="GO" id="GO:0005615">
    <property type="term" value="C:extracellular space"/>
    <property type="evidence" value="ECO:0007669"/>
    <property type="project" value="TreeGrafter"/>
</dbReference>
<dbReference type="GO" id="GO:0031012">
    <property type="term" value="C:extracellular matrix"/>
    <property type="evidence" value="ECO:0007669"/>
    <property type="project" value="TreeGrafter"/>
</dbReference>
<gene>
    <name evidence="4" type="ORF">PPYR_08326</name>
</gene>
<dbReference type="PANTHER" id="PTHR10900">
    <property type="entry name" value="PERIOSTIN-RELATED"/>
    <property type="match status" value="1"/>
</dbReference>
<dbReference type="GO" id="GO:0030198">
    <property type="term" value="P:extracellular matrix organization"/>
    <property type="evidence" value="ECO:0007669"/>
    <property type="project" value="TreeGrafter"/>
</dbReference>